<protein>
    <submittedName>
        <fullName evidence="3">RNA-directed DNA polymerase from mobile element jockey-like</fullName>
    </submittedName>
</protein>
<feature type="region of interest" description="Disordered" evidence="1">
    <location>
        <begin position="71"/>
        <end position="95"/>
    </location>
</feature>
<comment type="caution">
    <text evidence="3">The sequence shown here is derived from an EMBL/GenBank/DDBJ whole genome shotgun (WGS) entry which is preliminary data.</text>
</comment>
<evidence type="ECO:0000259" key="2">
    <source>
        <dbReference type="Pfam" id="PF14529"/>
    </source>
</evidence>
<evidence type="ECO:0000313" key="3">
    <source>
        <dbReference type="EMBL" id="RNA35953.1"/>
    </source>
</evidence>
<keyword evidence="3" id="KW-0548">Nucleotidyltransferase</keyword>
<feature type="region of interest" description="Disordered" evidence="1">
    <location>
        <begin position="1"/>
        <end position="26"/>
    </location>
</feature>
<dbReference type="Gene3D" id="3.60.10.10">
    <property type="entry name" value="Endonuclease/exonuclease/phosphatase"/>
    <property type="match status" value="1"/>
</dbReference>
<feature type="domain" description="Endonuclease/exonuclease/phosphatase" evidence="2">
    <location>
        <begin position="214"/>
        <end position="327"/>
    </location>
</feature>
<sequence length="414" mass="47894">MEQEEIQTNTDENVDEMPKTQEYQPNVAQILKTPVLEDHLNTLQIPVQPHVPTSIQNVQKDRKKYVQYVKTSNQLKRQSETEQEENDPKKQYLDSVDEDDDTFESEMTISTEHHAEQSTNPESKCSMKTYAVTQQPASSYNNYTLELCSSPYESNIYFDFKNYVSITKPRNKYGGGVAMLVKEGIEFIQDFSFDEFSSEILSIKLNYGKNDQFYVFSLYNQTNVLLNFDLFEKINRKCKNYILGGDLNARTKQLGCLGENQNGIILEKIINELDFSVINDKTPTFNIFNREYFEILDLFLVSSSVTNKINELRVLSNQDMISDHFPIETSIAFDYIITVKSLSKKFNYKKADWHLFREVLNVPRHFLVASAGTIDEQHEIITKKILSAAQKSIPFQSQKVFKSSLPPFIVDLIK</sequence>
<evidence type="ECO:0000256" key="1">
    <source>
        <dbReference type="SAM" id="MobiDB-lite"/>
    </source>
</evidence>
<dbReference type="PANTHER" id="PTHR33273:SF4">
    <property type="entry name" value="ENDONUCLEASE_EXONUCLEASE_PHOSPHATASE DOMAIN-CONTAINING PROTEIN"/>
    <property type="match status" value="1"/>
</dbReference>
<proteinExistence type="predicted"/>
<dbReference type="AlphaFoldDB" id="A0A3M7SJJ2"/>
<keyword evidence="3" id="KW-0808">Transferase</keyword>
<dbReference type="InterPro" id="IPR005135">
    <property type="entry name" value="Endo/exonuclease/phosphatase"/>
</dbReference>
<reference evidence="3 4" key="1">
    <citation type="journal article" date="2018" name="Sci. Rep.">
        <title>Genomic signatures of local adaptation to the degree of environmental predictability in rotifers.</title>
        <authorList>
            <person name="Franch-Gras L."/>
            <person name="Hahn C."/>
            <person name="Garcia-Roger E.M."/>
            <person name="Carmona M.J."/>
            <person name="Serra M."/>
            <person name="Gomez A."/>
        </authorList>
    </citation>
    <scope>NUCLEOTIDE SEQUENCE [LARGE SCALE GENOMIC DNA]</scope>
    <source>
        <strain evidence="3">HYR1</strain>
    </source>
</reference>
<name>A0A3M7SJJ2_BRAPC</name>
<dbReference type="InterPro" id="IPR036691">
    <property type="entry name" value="Endo/exonu/phosph_ase_sf"/>
</dbReference>
<keyword evidence="3" id="KW-0695">RNA-directed DNA polymerase</keyword>
<dbReference type="Pfam" id="PF14529">
    <property type="entry name" value="Exo_endo_phos_2"/>
    <property type="match status" value="1"/>
</dbReference>
<dbReference type="GO" id="GO:0003964">
    <property type="term" value="F:RNA-directed DNA polymerase activity"/>
    <property type="evidence" value="ECO:0007669"/>
    <property type="project" value="UniProtKB-KW"/>
</dbReference>
<evidence type="ECO:0000313" key="4">
    <source>
        <dbReference type="Proteomes" id="UP000276133"/>
    </source>
</evidence>
<dbReference type="PANTHER" id="PTHR33273">
    <property type="entry name" value="DOMAIN-CONTAINING PROTEIN, PUTATIVE-RELATED"/>
    <property type="match status" value="1"/>
</dbReference>
<accession>A0A3M7SJJ2</accession>
<dbReference type="EMBL" id="REGN01001268">
    <property type="protein sequence ID" value="RNA35953.1"/>
    <property type="molecule type" value="Genomic_DNA"/>
</dbReference>
<organism evidence="3 4">
    <name type="scientific">Brachionus plicatilis</name>
    <name type="common">Marine rotifer</name>
    <name type="synonym">Brachionus muelleri</name>
    <dbReference type="NCBI Taxonomy" id="10195"/>
    <lineage>
        <taxon>Eukaryota</taxon>
        <taxon>Metazoa</taxon>
        <taxon>Spiralia</taxon>
        <taxon>Gnathifera</taxon>
        <taxon>Rotifera</taxon>
        <taxon>Eurotatoria</taxon>
        <taxon>Monogononta</taxon>
        <taxon>Pseudotrocha</taxon>
        <taxon>Ploima</taxon>
        <taxon>Brachionidae</taxon>
        <taxon>Brachionus</taxon>
    </lineage>
</organism>
<keyword evidence="4" id="KW-1185">Reference proteome</keyword>
<dbReference type="Proteomes" id="UP000276133">
    <property type="component" value="Unassembled WGS sequence"/>
</dbReference>
<dbReference type="SUPFAM" id="SSF56219">
    <property type="entry name" value="DNase I-like"/>
    <property type="match status" value="1"/>
</dbReference>
<dbReference type="OrthoDB" id="411871at2759"/>
<gene>
    <name evidence="3" type="ORF">BpHYR1_012823</name>
</gene>
<feature type="compositionally biased region" description="Polar residues" evidence="1">
    <location>
        <begin position="1"/>
        <end position="11"/>
    </location>
</feature>